<sequence length="46" mass="4598">MDSLCSPGCPGAHSVDQADLELRNLPASASRVLGLQACATTPGPCS</sequence>
<protein>
    <submittedName>
        <fullName evidence="1">NAD-dependent protein deacylase sirtuin-5, mitochondrial</fullName>
    </submittedName>
</protein>
<keyword evidence="2" id="KW-1185">Reference proteome</keyword>
<evidence type="ECO:0000313" key="1">
    <source>
        <dbReference type="EMBL" id="GAB1298285.1"/>
    </source>
</evidence>
<comment type="caution">
    <text evidence="1">The sequence shown here is derived from an EMBL/GenBank/DDBJ whole genome shotgun (WGS) entry which is preliminary data.</text>
</comment>
<proteinExistence type="predicted"/>
<dbReference type="EMBL" id="BAAFST010000013">
    <property type="protein sequence ID" value="GAB1298285.1"/>
    <property type="molecule type" value="Genomic_DNA"/>
</dbReference>
<name>A0ABQ0FGH5_APOSI</name>
<accession>A0ABQ0FGH5</accession>
<organism evidence="1 2">
    <name type="scientific">Apodemus speciosus</name>
    <name type="common">Large Japanese field mouse</name>
    <dbReference type="NCBI Taxonomy" id="105296"/>
    <lineage>
        <taxon>Eukaryota</taxon>
        <taxon>Metazoa</taxon>
        <taxon>Chordata</taxon>
        <taxon>Craniata</taxon>
        <taxon>Vertebrata</taxon>
        <taxon>Euteleostomi</taxon>
        <taxon>Mammalia</taxon>
        <taxon>Eutheria</taxon>
        <taxon>Euarchontoglires</taxon>
        <taxon>Glires</taxon>
        <taxon>Rodentia</taxon>
        <taxon>Myomorpha</taxon>
        <taxon>Muroidea</taxon>
        <taxon>Muridae</taxon>
        <taxon>Murinae</taxon>
        <taxon>Apodemus</taxon>
    </lineage>
</organism>
<reference evidence="1 2" key="1">
    <citation type="submission" date="2024-08" db="EMBL/GenBank/DDBJ databases">
        <title>The draft genome of Apodemus speciosus.</title>
        <authorList>
            <person name="Nabeshima K."/>
            <person name="Suzuki S."/>
            <person name="Onuma M."/>
        </authorList>
    </citation>
    <scope>NUCLEOTIDE SEQUENCE [LARGE SCALE GENOMIC DNA]</scope>
    <source>
        <strain evidence="1">IB14-021</strain>
    </source>
</reference>
<evidence type="ECO:0000313" key="2">
    <source>
        <dbReference type="Proteomes" id="UP001623349"/>
    </source>
</evidence>
<dbReference type="Proteomes" id="UP001623349">
    <property type="component" value="Unassembled WGS sequence"/>
</dbReference>
<gene>
    <name evidence="1" type="ORF">APTSU1_001352100</name>
</gene>